<evidence type="ECO:0000313" key="2">
    <source>
        <dbReference type="EnsemblMetazoa" id="PPA44536.1"/>
    </source>
</evidence>
<keyword evidence="3" id="KW-1185">Reference proteome</keyword>
<feature type="compositionally biased region" description="Basic and acidic residues" evidence="1">
    <location>
        <begin position="1"/>
        <end position="17"/>
    </location>
</feature>
<feature type="region of interest" description="Disordered" evidence="1">
    <location>
        <begin position="1"/>
        <end position="77"/>
    </location>
</feature>
<gene>
    <name evidence="2" type="primary">WBGene00282905</name>
</gene>
<dbReference type="EnsemblMetazoa" id="PPA44536.1">
    <property type="protein sequence ID" value="PPA44536.1"/>
    <property type="gene ID" value="WBGene00282905"/>
</dbReference>
<reference evidence="3" key="1">
    <citation type="journal article" date="2008" name="Nat. Genet.">
        <title>The Pristionchus pacificus genome provides a unique perspective on nematode lifestyle and parasitism.</title>
        <authorList>
            <person name="Dieterich C."/>
            <person name="Clifton S.W."/>
            <person name="Schuster L.N."/>
            <person name="Chinwalla A."/>
            <person name="Delehaunty K."/>
            <person name="Dinkelacker I."/>
            <person name="Fulton L."/>
            <person name="Fulton R."/>
            <person name="Godfrey J."/>
            <person name="Minx P."/>
            <person name="Mitreva M."/>
            <person name="Roeseler W."/>
            <person name="Tian H."/>
            <person name="Witte H."/>
            <person name="Yang S.P."/>
            <person name="Wilson R.K."/>
            <person name="Sommer R.J."/>
        </authorList>
    </citation>
    <scope>NUCLEOTIDE SEQUENCE [LARGE SCALE GENOMIC DNA]</scope>
    <source>
        <strain evidence="3">PS312</strain>
    </source>
</reference>
<name>A0A2A6BSA4_PRIPA</name>
<dbReference type="AlphaFoldDB" id="A0A2A6BSA4"/>
<accession>A0A8R1UZC3</accession>
<dbReference type="Proteomes" id="UP000005239">
    <property type="component" value="Unassembled WGS sequence"/>
</dbReference>
<proteinExistence type="predicted"/>
<evidence type="ECO:0000313" key="3">
    <source>
        <dbReference type="Proteomes" id="UP000005239"/>
    </source>
</evidence>
<protein>
    <submittedName>
        <fullName evidence="2">Uncharacterized protein</fullName>
    </submittedName>
</protein>
<sequence>METLRIDSRLDSTDESPKSATRNYSLAIPVNRAKRRNHSQSEEEDEECDENQPALSGEKSFHRRRIEIPKNGSMKQGCSMAAPIDLVKEEKSLEEALELDVCTNATPIQSSQLT</sequence>
<evidence type="ECO:0000256" key="1">
    <source>
        <dbReference type="SAM" id="MobiDB-lite"/>
    </source>
</evidence>
<reference evidence="2" key="2">
    <citation type="submission" date="2022-06" db="UniProtKB">
        <authorList>
            <consortium name="EnsemblMetazoa"/>
        </authorList>
    </citation>
    <scope>IDENTIFICATION</scope>
    <source>
        <strain evidence="2">PS312</strain>
    </source>
</reference>
<accession>A0A2A6BSA4</accession>
<organism evidence="2 3">
    <name type="scientific">Pristionchus pacificus</name>
    <name type="common">Parasitic nematode worm</name>
    <dbReference type="NCBI Taxonomy" id="54126"/>
    <lineage>
        <taxon>Eukaryota</taxon>
        <taxon>Metazoa</taxon>
        <taxon>Ecdysozoa</taxon>
        <taxon>Nematoda</taxon>
        <taxon>Chromadorea</taxon>
        <taxon>Rhabditida</taxon>
        <taxon>Rhabditina</taxon>
        <taxon>Diplogasteromorpha</taxon>
        <taxon>Diplogasteroidea</taxon>
        <taxon>Neodiplogasteridae</taxon>
        <taxon>Pristionchus</taxon>
    </lineage>
</organism>